<dbReference type="RefSeq" id="WP_201428551.1">
    <property type="nucleotide sequence ID" value="NZ_JAEQMG010000163.1"/>
</dbReference>
<gene>
    <name evidence="1" type="ORF">JKK62_14585</name>
</gene>
<accession>A0A935C3P4</accession>
<proteinExistence type="predicted"/>
<dbReference type="SUPFAM" id="SSF55331">
    <property type="entry name" value="Tautomerase/MIF"/>
    <property type="match status" value="1"/>
</dbReference>
<evidence type="ECO:0000313" key="2">
    <source>
        <dbReference type="Proteomes" id="UP000633365"/>
    </source>
</evidence>
<dbReference type="Gene3D" id="3.30.429.10">
    <property type="entry name" value="Macrophage Migration Inhibitory Factor"/>
    <property type="match status" value="1"/>
</dbReference>
<dbReference type="EMBL" id="JAEQMG010000163">
    <property type="protein sequence ID" value="MBK6089850.1"/>
    <property type="molecule type" value="Genomic_DNA"/>
</dbReference>
<protein>
    <recommendedName>
        <fullName evidence="3">Macrophage migration inhibitory factor (MIF)</fullName>
    </recommendedName>
</protein>
<evidence type="ECO:0000313" key="1">
    <source>
        <dbReference type="EMBL" id="MBK6089850.1"/>
    </source>
</evidence>
<keyword evidence="2" id="KW-1185">Reference proteome</keyword>
<dbReference type="Proteomes" id="UP000633365">
    <property type="component" value="Unassembled WGS sequence"/>
</dbReference>
<dbReference type="Pfam" id="PF01187">
    <property type="entry name" value="MIF"/>
    <property type="match status" value="1"/>
</dbReference>
<reference evidence="1" key="1">
    <citation type="submission" date="2021-01" db="EMBL/GenBank/DDBJ databases">
        <title>Genome public.</title>
        <authorList>
            <person name="Liu C."/>
            <person name="Sun Q."/>
        </authorList>
    </citation>
    <scope>NUCLEOTIDE SEQUENCE</scope>
    <source>
        <strain evidence="1">M6</strain>
    </source>
</reference>
<dbReference type="AlphaFoldDB" id="A0A935C3P4"/>
<name>A0A935C3P4_9FIRM</name>
<sequence>MPYINAKFSASVSPDKEIALKSALGEAITLLGKSERYLMVEISDNRRLYFGGKNDEPIAFFDVSLLHSAPRESYEALTSRLCEIAKDIMGVDGSHVYVKFEETENWGFDGFMF</sequence>
<comment type="caution">
    <text evidence="1">The sequence shown here is derived from an EMBL/GenBank/DDBJ whole genome shotgun (WGS) entry which is preliminary data.</text>
</comment>
<organism evidence="1 2">
    <name type="scientific">Ruminococcus difficilis</name>
    <dbReference type="NCBI Taxonomy" id="2763069"/>
    <lineage>
        <taxon>Bacteria</taxon>
        <taxon>Bacillati</taxon>
        <taxon>Bacillota</taxon>
        <taxon>Clostridia</taxon>
        <taxon>Eubacteriales</taxon>
        <taxon>Oscillospiraceae</taxon>
        <taxon>Ruminococcus</taxon>
    </lineage>
</organism>
<dbReference type="InterPro" id="IPR001398">
    <property type="entry name" value="Macrophage_inhib_fac"/>
</dbReference>
<dbReference type="InterPro" id="IPR014347">
    <property type="entry name" value="Tautomerase/MIF_sf"/>
</dbReference>
<evidence type="ECO:0008006" key="3">
    <source>
        <dbReference type="Google" id="ProtNLM"/>
    </source>
</evidence>